<evidence type="ECO:0008006" key="3">
    <source>
        <dbReference type="Google" id="ProtNLM"/>
    </source>
</evidence>
<comment type="caution">
    <text evidence="1">The sequence shown here is derived from an EMBL/GenBank/DDBJ whole genome shotgun (WGS) entry which is preliminary data.</text>
</comment>
<keyword evidence="2" id="KW-1185">Reference proteome</keyword>
<dbReference type="RefSeq" id="WP_158345809.1">
    <property type="nucleotide sequence ID" value="NZ_JAHQCW010000010.1"/>
</dbReference>
<proteinExistence type="predicted"/>
<sequence>MKPSKSRNLATAAKSLFASVICFFLYRGMKVLYKLDTRVKEEIDSWPVGRTIVLSASYDGPKLCMKRVSWGLARLKDVSDPDICIAFKSLDGAFLVFSGQIGTTAAYAQHRFMVKGDLYEVMSIVRCIDLTESYLFPPVMTRRILRRLPEKQVGSITVYCRAILGI</sequence>
<reference evidence="1" key="1">
    <citation type="submission" date="2021-06" db="EMBL/GenBank/DDBJ databases">
        <title>Description of novel taxa of the family Lachnospiraceae.</title>
        <authorList>
            <person name="Chaplin A.V."/>
            <person name="Sokolova S.R."/>
            <person name="Pikina A.P."/>
            <person name="Korzhanova M."/>
            <person name="Belova V."/>
            <person name="Korostin D."/>
            <person name="Efimov B.A."/>
        </authorList>
    </citation>
    <scope>NUCLEOTIDE SEQUENCE</scope>
    <source>
        <strain evidence="1">ASD5720</strain>
    </source>
</reference>
<protein>
    <recommendedName>
        <fullName evidence="3">SCP2 domain-containing protein</fullName>
    </recommendedName>
</protein>
<dbReference type="EMBL" id="JAHQCW010000010">
    <property type="protein sequence ID" value="MBU9736510.1"/>
    <property type="molecule type" value="Genomic_DNA"/>
</dbReference>
<evidence type="ECO:0000313" key="2">
    <source>
        <dbReference type="Proteomes" id="UP000712157"/>
    </source>
</evidence>
<evidence type="ECO:0000313" key="1">
    <source>
        <dbReference type="EMBL" id="MBU9736510.1"/>
    </source>
</evidence>
<dbReference type="Proteomes" id="UP000712157">
    <property type="component" value="Unassembled WGS sequence"/>
</dbReference>
<accession>A0A949K0H4</accession>
<organism evidence="1 2">
    <name type="scientific">Diplocloster agilis</name>
    <dbReference type="NCBI Taxonomy" id="2850323"/>
    <lineage>
        <taxon>Bacteria</taxon>
        <taxon>Bacillati</taxon>
        <taxon>Bacillota</taxon>
        <taxon>Clostridia</taxon>
        <taxon>Lachnospirales</taxon>
        <taxon>Lachnospiraceae</taxon>
        <taxon>Diplocloster</taxon>
    </lineage>
</organism>
<gene>
    <name evidence="1" type="ORF">KTH89_08170</name>
</gene>
<name>A0A949K0H4_9FIRM</name>
<dbReference type="AlphaFoldDB" id="A0A949K0H4"/>